<protein>
    <submittedName>
        <fullName evidence="2">Uncharacterized protein</fullName>
    </submittedName>
</protein>
<evidence type="ECO:0000313" key="2">
    <source>
        <dbReference type="EMBL" id="OSZ62308.1"/>
    </source>
</evidence>
<reference evidence="2 3" key="1">
    <citation type="submission" date="2016-12" db="EMBL/GenBank/DDBJ databases">
        <title>Genome Mining:The Detection of Biosynthetic Gene Clusters to Aid in the Expression of Curamycin A produced by Streptomyces sp. strain CZA14.</title>
        <authorList>
            <person name="Durrell K.A."/>
            <person name="Kirby B.M."/>
            <person name="Khan W."/>
            <person name="Mthethwa T."/>
            <person name="Le Roes-Hill M."/>
        </authorList>
    </citation>
    <scope>NUCLEOTIDE SEQUENCE [LARGE SCALE GENOMIC DNA]</scope>
    <source>
        <strain evidence="2 3">CZA14</strain>
    </source>
</reference>
<dbReference type="Proteomes" id="UP000194266">
    <property type="component" value="Unassembled WGS sequence"/>
</dbReference>
<proteinExistence type="predicted"/>
<sequence>MPSTTVSLIAHTDSRTGARSTRRRSPSCVSYAISASPRARTTVPAPSPTAQAPRPCTVAGRSGTASRARPSTGPRIH</sequence>
<evidence type="ECO:0000256" key="1">
    <source>
        <dbReference type="SAM" id="MobiDB-lite"/>
    </source>
</evidence>
<accession>A0ABX3YT54</accession>
<dbReference type="EMBL" id="MRYD01000002">
    <property type="protein sequence ID" value="OSZ62308.1"/>
    <property type="molecule type" value="Genomic_DNA"/>
</dbReference>
<keyword evidence="3" id="KW-1185">Reference proteome</keyword>
<feature type="region of interest" description="Disordered" evidence="1">
    <location>
        <begin position="1"/>
        <end position="77"/>
    </location>
</feature>
<organism evidence="2 3">
    <name type="scientific">Streptomyces pharetrae CZA14</name>
    <dbReference type="NCBI Taxonomy" id="1144883"/>
    <lineage>
        <taxon>Bacteria</taxon>
        <taxon>Bacillati</taxon>
        <taxon>Actinomycetota</taxon>
        <taxon>Actinomycetes</taxon>
        <taxon>Kitasatosporales</taxon>
        <taxon>Streptomycetaceae</taxon>
        <taxon>Streptomyces</taxon>
    </lineage>
</organism>
<evidence type="ECO:0000313" key="3">
    <source>
        <dbReference type="Proteomes" id="UP000194266"/>
    </source>
</evidence>
<name>A0ABX3YT54_9ACTN</name>
<dbReference type="RefSeq" id="WP_086167396.1">
    <property type="nucleotide sequence ID" value="NZ_MRYD01000002.1"/>
</dbReference>
<comment type="caution">
    <text evidence="2">The sequence shown here is derived from an EMBL/GenBank/DDBJ whole genome shotgun (WGS) entry which is preliminary data.</text>
</comment>
<gene>
    <name evidence="2" type="ORF">OQI_00855</name>
</gene>